<dbReference type="AlphaFoldDB" id="C0NHZ9"/>
<proteinExistence type="predicted"/>
<dbReference type="Proteomes" id="UP000001631">
    <property type="component" value="Unassembled WGS sequence"/>
</dbReference>
<reference evidence="1" key="1">
    <citation type="submission" date="2009-02" db="EMBL/GenBank/DDBJ databases">
        <title>The Genome Sequence of Ajellomyces capsulatus strain G186AR.</title>
        <authorList>
            <consortium name="The Broad Institute Genome Sequencing Platform"/>
            <person name="Champion M."/>
            <person name="Cuomo C."/>
            <person name="Ma L.-J."/>
            <person name="Henn M.R."/>
            <person name="Sil A."/>
            <person name="Goldman B."/>
            <person name="Young S.K."/>
            <person name="Kodira C.D."/>
            <person name="Zeng Q."/>
            <person name="Koehrsen M."/>
            <person name="Alvarado L."/>
            <person name="Berlin A."/>
            <person name="Borenstein D."/>
            <person name="Chen Z."/>
            <person name="Engels R."/>
            <person name="Freedman E."/>
            <person name="Gellesch M."/>
            <person name="Goldberg J."/>
            <person name="Griggs A."/>
            <person name="Gujja S."/>
            <person name="Heiman D."/>
            <person name="Hepburn T."/>
            <person name="Howarth C."/>
            <person name="Jen D."/>
            <person name="Larson L."/>
            <person name="Lewis B."/>
            <person name="Mehta T."/>
            <person name="Park D."/>
            <person name="Pearson M."/>
            <person name="Roberts A."/>
            <person name="Saif S."/>
            <person name="Shea T."/>
            <person name="Shenoy N."/>
            <person name="Sisk P."/>
            <person name="Stolte C."/>
            <person name="Sykes S."/>
            <person name="Walk T."/>
            <person name="White J."/>
            <person name="Yandava C."/>
            <person name="Klein B."/>
            <person name="McEwen J.G."/>
            <person name="Puccia R."/>
            <person name="Goldman G.H."/>
            <person name="Felipe M.S."/>
            <person name="Nino-Vega G."/>
            <person name="San-Blas G."/>
            <person name="Taylor J."/>
            <person name="Mendoza L."/>
            <person name="Galagan J."/>
            <person name="Nusbaum C."/>
            <person name="Birren B."/>
        </authorList>
    </citation>
    <scope>NUCLEOTIDE SEQUENCE</scope>
    <source>
        <strain evidence="1">G186AR</strain>
    </source>
</reference>
<dbReference type="GeneID" id="69035987"/>
<keyword evidence="2" id="KW-1185">Reference proteome</keyword>
<name>C0NHZ9_AJECG</name>
<dbReference type="InParanoid" id="C0NHZ9"/>
<organism evidence="1 2">
    <name type="scientific">Ajellomyces capsulatus (strain G186AR / H82 / ATCC MYA-2454 / RMSCC 2432)</name>
    <name type="common">Darling's disease fungus</name>
    <name type="synonym">Histoplasma capsulatum</name>
    <dbReference type="NCBI Taxonomy" id="447093"/>
    <lineage>
        <taxon>Eukaryota</taxon>
        <taxon>Fungi</taxon>
        <taxon>Dikarya</taxon>
        <taxon>Ascomycota</taxon>
        <taxon>Pezizomycotina</taxon>
        <taxon>Eurotiomycetes</taxon>
        <taxon>Eurotiomycetidae</taxon>
        <taxon>Onygenales</taxon>
        <taxon>Ajellomycetaceae</taxon>
        <taxon>Histoplasma</taxon>
    </lineage>
</organism>
<accession>C0NHZ9</accession>
<gene>
    <name evidence="1" type="ORF">HCBG_02971</name>
</gene>
<evidence type="ECO:0000313" key="2">
    <source>
        <dbReference type="Proteomes" id="UP000001631"/>
    </source>
</evidence>
<sequence length="104" mass="11918">MFFTPSGNKAFYGTEMFLKLKQTNKARRPAVASCRGKDDDRRRNRIPRHHCDLVVCSSAPQPRDRYAGSFRLVPYFPARQKACSSQVFLCDWAAIGEIEVPCIY</sequence>
<evidence type="ECO:0000313" key="1">
    <source>
        <dbReference type="EMBL" id="EEH09434.1"/>
    </source>
</evidence>
<dbReference type="HOGENOM" id="CLU_2249306_0_0_1"/>
<dbReference type="RefSeq" id="XP_045289915.1">
    <property type="nucleotide sequence ID" value="XM_045430020.1"/>
</dbReference>
<dbReference type="EMBL" id="GG663365">
    <property type="protein sequence ID" value="EEH09434.1"/>
    <property type="molecule type" value="Genomic_DNA"/>
</dbReference>
<protein>
    <submittedName>
        <fullName evidence="1">Uncharacterized protein</fullName>
    </submittedName>
</protein>